<evidence type="ECO:0000256" key="2">
    <source>
        <dbReference type="ARBA" id="ARBA00006213"/>
    </source>
</evidence>
<dbReference type="STRING" id="3476.A0A2P5ALD5"/>
<dbReference type="GO" id="GO:0005345">
    <property type="term" value="F:purine nucleobase transmembrane transporter activity"/>
    <property type="evidence" value="ECO:0007669"/>
    <property type="project" value="UniProtKB-ARBA"/>
</dbReference>
<evidence type="ECO:0000313" key="8">
    <source>
        <dbReference type="EMBL" id="PON37344.1"/>
    </source>
</evidence>
<feature type="transmembrane region" description="Helical" evidence="7">
    <location>
        <begin position="57"/>
        <end position="79"/>
    </location>
</feature>
<organism evidence="8 9">
    <name type="scientific">Parasponia andersonii</name>
    <name type="common">Sponia andersonii</name>
    <dbReference type="NCBI Taxonomy" id="3476"/>
    <lineage>
        <taxon>Eukaryota</taxon>
        <taxon>Viridiplantae</taxon>
        <taxon>Streptophyta</taxon>
        <taxon>Embryophyta</taxon>
        <taxon>Tracheophyta</taxon>
        <taxon>Spermatophyta</taxon>
        <taxon>Magnoliopsida</taxon>
        <taxon>eudicotyledons</taxon>
        <taxon>Gunneridae</taxon>
        <taxon>Pentapetalae</taxon>
        <taxon>rosids</taxon>
        <taxon>fabids</taxon>
        <taxon>Rosales</taxon>
        <taxon>Cannabaceae</taxon>
        <taxon>Parasponia</taxon>
    </lineage>
</organism>
<dbReference type="PANTHER" id="PTHR31376:SF17">
    <property type="entry name" value="PURINE PERMEASE 21-RELATED"/>
    <property type="match status" value="1"/>
</dbReference>
<comment type="subcellular location">
    <subcellularLocation>
        <location evidence="1">Membrane</location>
    </subcellularLocation>
</comment>
<proteinExistence type="inferred from homology"/>
<keyword evidence="6 7" id="KW-0472">Membrane</keyword>
<reference evidence="9" key="1">
    <citation type="submission" date="2016-06" db="EMBL/GenBank/DDBJ databases">
        <title>Parallel loss of symbiosis genes in relatives of nitrogen-fixing non-legume Parasponia.</title>
        <authorList>
            <person name="Van Velzen R."/>
            <person name="Holmer R."/>
            <person name="Bu F."/>
            <person name="Rutten L."/>
            <person name="Van Zeijl A."/>
            <person name="Liu W."/>
            <person name="Santuari L."/>
            <person name="Cao Q."/>
            <person name="Sharma T."/>
            <person name="Shen D."/>
            <person name="Roswanjaya Y."/>
            <person name="Wardhani T."/>
            <person name="Kalhor M.S."/>
            <person name="Jansen J."/>
            <person name="Van den Hoogen J."/>
            <person name="Gungor B."/>
            <person name="Hartog M."/>
            <person name="Hontelez J."/>
            <person name="Verver J."/>
            <person name="Yang W.-C."/>
            <person name="Schijlen E."/>
            <person name="Repin R."/>
            <person name="Schilthuizen M."/>
            <person name="Schranz E."/>
            <person name="Heidstra R."/>
            <person name="Miyata K."/>
            <person name="Fedorova E."/>
            <person name="Kohlen W."/>
            <person name="Bisseling T."/>
            <person name="Smit S."/>
            <person name="Geurts R."/>
        </authorList>
    </citation>
    <scope>NUCLEOTIDE SEQUENCE [LARGE SCALE GENOMIC DNA]</scope>
    <source>
        <strain evidence="9">cv. WU1-14</strain>
    </source>
</reference>
<dbReference type="OrthoDB" id="1717816at2759"/>
<feature type="transmembrane region" description="Helical" evidence="7">
    <location>
        <begin position="12"/>
        <end position="37"/>
    </location>
</feature>
<evidence type="ECO:0000256" key="7">
    <source>
        <dbReference type="SAM" id="Phobius"/>
    </source>
</evidence>
<dbReference type="Proteomes" id="UP000237105">
    <property type="component" value="Unassembled WGS sequence"/>
</dbReference>
<keyword evidence="5 7" id="KW-1133">Transmembrane helix</keyword>
<evidence type="ECO:0000256" key="6">
    <source>
        <dbReference type="ARBA" id="ARBA00023136"/>
    </source>
</evidence>
<keyword evidence="9" id="KW-1185">Reference proteome</keyword>
<dbReference type="Pfam" id="PF16913">
    <property type="entry name" value="PUNUT"/>
    <property type="match status" value="1"/>
</dbReference>
<comment type="caution">
    <text evidence="8">The sequence shown here is derived from an EMBL/GenBank/DDBJ whole genome shotgun (WGS) entry which is preliminary data.</text>
</comment>
<gene>
    <name evidence="8" type="ORF">PanWU01x14_321090</name>
</gene>
<dbReference type="AlphaFoldDB" id="A0A2P5ALD5"/>
<accession>A0A2P5ALD5</accession>
<keyword evidence="3" id="KW-0813">Transport</keyword>
<dbReference type="GO" id="GO:0016020">
    <property type="term" value="C:membrane"/>
    <property type="evidence" value="ECO:0007669"/>
    <property type="project" value="UniProtKB-SubCell"/>
</dbReference>
<name>A0A2P5ALD5_PARAD</name>
<protein>
    <submittedName>
        <fullName evidence="8">Purine permease</fullName>
    </submittedName>
</protein>
<comment type="similarity">
    <text evidence="2">Belongs to the purine permeases (TC 2.A.7.14) family.</text>
</comment>
<evidence type="ECO:0000256" key="1">
    <source>
        <dbReference type="ARBA" id="ARBA00004370"/>
    </source>
</evidence>
<sequence>MDSKQPSKLVRAVVYVVLGLIVAADCYLSSFTFRVWIGPLVNTVFHSKSSKMEKLSVAMDIAVYKSIVASLVTLVGLFTSGEWKDLRKEMLTFGQGKKESYILTLAWTAIAWQVFKIGALGLILEVSSLFSNVMSVLALAIFFFHEKWME</sequence>
<evidence type="ECO:0000256" key="4">
    <source>
        <dbReference type="ARBA" id="ARBA00022692"/>
    </source>
</evidence>
<evidence type="ECO:0000313" key="9">
    <source>
        <dbReference type="Proteomes" id="UP000237105"/>
    </source>
</evidence>
<dbReference type="EMBL" id="JXTB01000534">
    <property type="protein sequence ID" value="PON37344.1"/>
    <property type="molecule type" value="Genomic_DNA"/>
</dbReference>
<dbReference type="PANTHER" id="PTHR31376">
    <property type="entry name" value="OS09G0467300 PROTEIN-RELATED"/>
    <property type="match status" value="1"/>
</dbReference>
<dbReference type="InterPro" id="IPR030182">
    <property type="entry name" value="PUP_plant"/>
</dbReference>
<feature type="transmembrane region" description="Helical" evidence="7">
    <location>
        <begin position="129"/>
        <end position="145"/>
    </location>
</feature>
<evidence type="ECO:0000256" key="3">
    <source>
        <dbReference type="ARBA" id="ARBA00022448"/>
    </source>
</evidence>
<feature type="transmembrane region" description="Helical" evidence="7">
    <location>
        <begin position="100"/>
        <end position="123"/>
    </location>
</feature>
<dbReference type="GO" id="GO:0015211">
    <property type="term" value="F:purine nucleoside transmembrane transporter activity"/>
    <property type="evidence" value="ECO:0007669"/>
    <property type="project" value="InterPro"/>
</dbReference>
<evidence type="ECO:0000256" key="5">
    <source>
        <dbReference type="ARBA" id="ARBA00022989"/>
    </source>
</evidence>
<keyword evidence="4 7" id="KW-0812">Transmembrane</keyword>